<gene>
    <name evidence="2" type="ORF">Tci_927135</name>
</gene>
<reference evidence="2" key="1">
    <citation type="journal article" date="2019" name="Sci. Rep.">
        <title>Draft genome of Tanacetum cinerariifolium, the natural source of mosquito coil.</title>
        <authorList>
            <person name="Yamashiro T."/>
            <person name="Shiraishi A."/>
            <person name="Satake H."/>
            <person name="Nakayama K."/>
        </authorList>
    </citation>
    <scope>NUCLEOTIDE SEQUENCE</scope>
</reference>
<dbReference type="AlphaFoldDB" id="A0A699XBE1"/>
<evidence type="ECO:0000313" key="2">
    <source>
        <dbReference type="EMBL" id="GFD55166.1"/>
    </source>
</evidence>
<feature type="non-terminal residue" evidence="2">
    <location>
        <position position="1"/>
    </location>
</feature>
<name>A0A699XBE1_TANCI</name>
<comment type="caution">
    <text evidence="2">The sequence shown here is derived from an EMBL/GenBank/DDBJ whole genome shotgun (WGS) entry which is preliminary data.</text>
</comment>
<evidence type="ECO:0000256" key="1">
    <source>
        <dbReference type="SAM" id="MobiDB-lite"/>
    </source>
</evidence>
<dbReference type="EMBL" id="BKCJ011814678">
    <property type="protein sequence ID" value="GFD55166.1"/>
    <property type="molecule type" value="Genomic_DNA"/>
</dbReference>
<feature type="compositionally biased region" description="Polar residues" evidence="1">
    <location>
        <begin position="10"/>
        <end position="22"/>
    </location>
</feature>
<accession>A0A699XBE1</accession>
<sequence>LTVPAPALHSSISASEDSNQTEPFEEGETAVTPPPSAYRVAARISVRPHIPMPFRSE</sequence>
<proteinExistence type="predicted"/>
<feature type="region of interest" description="Disordered" evidence="1">
    <location>
        <begin position="1"/>
        <end position="36"/>
    </location>
</feature>
<protein>
    <submittedName>
        <fullName evidence="2">Uncharacterized protein</fullName>
    </submittedName>
</protein>
<organism evidence="2">
    <name type="scientific">Tanacetum cinerariifolium</name>
    <name type="common">Dalmatian daisy</name>
    <name type="synonym">Chrysanthemum cinerariifolium</name>
    <dbReference type="NCBI Taxonomy" id="118510"/>
    <lineage>
        <taxon>Eukaryota</taxon>
        <taxon>Viridiplantae</taxon>
        <taxon>Streptophyta</taxon>
        <taxon>Embryophyta</taxon>
        <taxon>Tracheophyta</taxon>
        <taxon>Spermatophyta</taxon>
        <taxon>Magnoliopsida</taxon>
        <taxon>eudicotyledons</taxon>
        <taxon>Gunneridae</taxon>
        <taxon>Pentapetalae</taxon>
        <taxon>asterids</taxon>
        <taxon>campanulids</taxon>
        <taxon>Asterales</taxon>
        <taxon>Asteraceae</taxon>
        <taxon>Asteroideae</taxon>
        <taxon>Anthemideae</taxon>
        <taxon>Anthemidinae</taxon>
        <taxon>Tanacetum</taxon>
    </lineage>
</organism>